<evidence type="ECO:0000256" key="2">
    <source>
        <dbReference type="ARBA" id="ARBA00007998"/>
    </source>
</evidence>
<gene>
    <name evidence="9" type="ORF">JHL18_14875</name>
</gene>
<name>A0ABS1ERK2_9CLOT</name>
<feature type="transmembrane region" description="Helical" evidence="8">
    <location>
        <begin position="12"/>
        <end position="34"/>
    </location>
</feature>
<evidence type="ECO:0000256" key="8">
    <source>
        <dbReference type="SAM" id="Phobius"/>
    </source>
</evidence>
<dbReference type="RefSeq" id="WP_200270581.1">
    <property type="nucleotide sequence ID" value="NZ_JAENHN010000042.1"/>
</dbReference>
<dbReference type="Pfam" id="PF03845">
    <property type="entry name" value="Spore_permease"/>
    <property type="match status" value="1"/>
</dbReference>
<keyword evidence="10" id="KW-1185">Reference proteome</keyword>
<evidence type="ECO:0000313" key="10">
    <source>
        <dbReference type="Proteomes" id="UP000596739"/>
    </source>
</evidence>
<dbReference type="NCBIfam" id="TIGR00912">
    <property type="entry name" value="2A0309"/>
    <property type="match status" value="1"/>
</dbReference>
<keyword evidence="5 8" id="KW-0812">Transmembrane</keyword>
<dbReference type="Gene3D" id="1.20.1740.10">
    <property type="entry name" value="Amino acid/polyamine transporter I"/>
    <property type="match status" value="1"/>
</dbReference>
<keyword evidence="7 8" id="KW-0472">Membrane</keyword>
<dbReference type="Proteomes" id="UP000596739">
    <property type="component" value="Unassembled WGS sequence"/>
</dbReference>
<comment type="similarity">
    <text evidence="2">Belongs to the amino acid-polyamine-organocation (APC) superfamily. Spore germination protein (SGP) (TC 2.A.3.9) family.</text>
</comment>
<protein>
    <submittedName>
        <fullName evidence="9">Endospore germination permease</fullName>
    </submittedName>
</protein>
<feature type="transmembrane region" description="Helical" evidence="8">
    <location>
        <begin position="40"/>
        <end position="61"/>
    </location>
</feature>
<reference evidence="10" key="1">
    <citation type="submission" date="2021-01" db="EMBL/GenBank/DDBJ databases">
        <title>Genome public.</title>
        <authorList>
            <person name="Liu C."/>
            <person name="Sun Q."/>
        </authorList>
    </citation>
    <scope>NUCLEOTIDE SEQUENCE [LARGE SCALE GENOMIC DNA]</scope>
    <source>
        <strain evidence="10">YIM B02505</strain>
    </source>
</reference>
<evidence type="ECO:0000256" key="7">
    <source>
        <dbReference type="ARBA" id="ARBA00023136"/>
    </source>
</evidence>
<keyword evidence="3" id="KW-0813">Transport</keyword>
<feature type="transmembrane region" description="Helical" evidence="8">
    <location>
        <begin position="82"/>
        <end position="111"/>
    </location>
</feature>
<feature type="transmembrane region" description="Helical" evidence="8">
    <location>
        <begin position="147"/>
        <end position="164"/>
    </location>
</feature>
<feature type="transmembrane region" description="Helical" evidence="8">
    <location>
        <begin position="269"/>
        <end position="291"/>
    </location>
</feature>
<feature type="transmembrane region" description="Helical" evidence="8">
    <location>
        <begin position="303"/>
        <end position="322"/>
    </location>
</feature>
<sequence length="362" mass="40170">MEEKGIINTNQFIWLLFCIITSFTVLHTPGILIIQSGRDAGLSIILAWILDVLLAVVYAYMGIRFPGQNMAQYSMTILGKRLGKVVGFMFPLFFFLVSVLLQSGFAILLHVAFFPKTSVETILFCASITVAYAVLKGVEVMGRVCEFLGPIFLISLIALFVLVTPDLHLENLKPQLEHGLYPTISGAFLIISFIGICIIMGVYIPICDHPENGFFSKFSAVSIGSITIFLIIIASIGVFSITQSKNMFSPSLRLARYIHMTTFFQRLEVVWLMIAIGALIISSAEMIWASALQTAQVMGLKSYKPLILPTVLVSFVLAATSFRNSVDLFNFINYSYPIIAMFVETGLEMALFFIALIFKKKG</sequence>
<keyword evidence="4" id="KW-0309">Germination</keyword>
<dbReference type="EMBL" id="JAENHN010000042">
    <property type="protein sequence ID" value="MBK1811903.1"/>
    <property type="molecule type" value="Genomic_DNA"/>
</dbReference>
<feature type="transmembrane region" description="Helical" evidence="8">
    <location>
        <begin position="184"/>
        <end position="206"/>
    </location>
</feature>
<feature type="transmembrane region" description="Helical" evidence="8">
    <location>
        <begin position="334"/>
        <end position="358"/>
    </location>
</feature>
<feature type="transmembrane region" description="Helical" evidence="8">
    <location>
        <begin position="218"/>
        <end position="241"/>
    </location>
</feature>
<keyword evidence="6 8" id="KW-1133">Transmembrane helix</keyword>
<evidence type="ECO:0000256" key="1">
    <source>
        <dbReference type="ARBA" id="ARBA00004141"/>
    </source>
</evidence>
<dbReference type="InterPro" id="IPR004761">
    <property type="entry name" value="Spore_GerAB"/>
</dbReference>
<dbReference type="PANTHER" id="PTHR34975:SF2">
    <property type="entry name" value="SPORE GERMINATION PROTEIN A2"/>
    <property type="match status" value="1"/>
</dbReference>
<comment type="caution">
    <text evidence="9">The sequence shown here is derived from an EMBL/GenBank/DDBJ whole genome shotgun (WGS) entry which is preliminary data.</text>
</comment>
<accession>A0ABS1ERK2</accession>
<evidence type="ECO:0000313" key="9">
    <source>
        <dbReference type="EMBL" id="MBK1811903.1"/>
    </source>
</evidence>
<proteinExistence type="inferred from homology"/>
<organism evidence="9 10">
    <name type="scientific">Clostridium yunnanense</name>
    <dbReference type="NCBI Taxonomy" id="2800325"/>
    <lineage>
        <taxon>Bacteria</taxon>
        <taxon>Bacillati</taxon>
        <taxon>Bacillota</taxon>
        <taxon>Clostridia</taxon>
        <taxon>Eubacteriales</taxon>
        <taxon>Clostridiaceae</taxon>
        <taxon>Clostridium</taxon>
    </lineage>
</organism>
<dbReference type="PANTHER" id="PTHR34975">
    <property type="entry name" value="SPORE GERMINATION PROTEIN A2"/>
    <property type="match status" value="1"/>
</dbReference>
<evidence type="ECO:0000256" key="3">
    <source>
        <dbReference type="ARBA" id="ARBA00022448"/>
    </source>
</evidence>
<feature type="transmembrane region" description="Helical" evidence="8">
    <location>
        <begin position="117"/>
        <end position="135"/>
    </location>
</feature>
<comment type="subcellular location">
    <subcellularLocation>
        <location evidence="1">Membrane</location>
        <topology evidence="1">Multi-pass membrane protein</topology>
    </subcellularLocation>
</comment>
<evidence type="ECO:0000256" key="6">
    <source>
        <dbReference type="ARBA" id="ARBA00022989"/>
    </source>
</evidence>
<evidence type="ECO:0000256" key="4">
    <source>
        <dbReference type="ARBA" id="ARBA00022544"/>
    </source>
</evidence>
<evidence type="ECO:0000256" key="5">
    <source>
        <dbReference type="ARBA" id="ARBA00022692"/>
    </source>
</evidence>